<dbReference type="GO" id="GO:0016020">
    <property type="term" value="C:membrane"/>
    <property type="evidence" value="ECO:0007669"/>
    <property type="project" value="GOC"/>
</dbReference>
<reference evidence="4 5" key="1">
    <citation type="journal article" date="2002" name="Nature">
        <title>Genome sequence and comparative analysis of the model rodent malaria parasite Plasmodium yoelii yoelii.</title>
        <authorList>
            <person name="Carlton J.M."/>
            <person name="Angiuoli S.V."/>
            <person name="Suh B.B."/>
            <person name="Kooij T.W."/>
            <person name="Pertea M."/>
            <person name="Silva J.C."/>
            <person name="Ermolaeva M.D."/>
            <person name="Allen J.E."/>
            <person name="Selengut J.D."/>
            <person name="Koo H.L."/>
            <person name="Peterson J.D."/>
            <person name="Pop M."/>
            <person name="Kosack D.S."/>
            <person name="Shumway M.F."/>
            <person name="Bidwell S.L."/>
            <person name="Shallom S.J."/>
            <person name="van Aken S.E."/>
            <person name="Riedmuller S.B."/>
            <person name="Feldblyum T.V."/>
            <person name="Cho J.K."/>
            <person name="Quackenbush J."/>
            <person name="Sedegah M."/>
            <person name="Shoaibi A."/>
            <person name="Cummings L.M."/>
            <person name="Florens L."/>
            <person name="Yates J.R."/>
            <person name="Raine J.D."/>
            <person name="Sinden R.E."/>
            <person name="Harris M.A."/>
            <person name="Cunningham D.A."/>
            <person name="Preiser P.R."/>
            <person name="Bergman L.W."/>
            <person name="Vaidya A.B."/>
            <person name="van Lin L.H."/>
            <person name="Janse C.J."/>
            <person name="Waters A.P."/>
            <person name="Smith H.O."/>
            <person name="White O.R."/>
            <person name="Salzberg S.L."/>
            <person name="Venter J.C."/>
            <person name="Fraser C.M."/>
            <person name="Hoffman S.L."/>
            <person name="Gardner M.J."/>
            <person name="Carucci D.J."/>
        </authorList>
    </citation>
    <scope>NUCLEOTIDE SEQUENCE [LARGE SCALE GENOMIC DNA]</scope>
    <source>
        <strain evidence="4 5">17XNL</strain>
    </source>
</reference>
<dbReference type="PANTHER" id="PTHR12993">
    <property type="entry name" value="N-ACETYLGLUCOSAMINYL-PHOSPHATIDYLINOSITOL DE-N-ACETYLASE-RELATED"/>
    <property type="match status" value="1"/>
</dbReference>
<dbReference type="Proteomes" id="UP000008553">
    <property type="component" value="Unassembled WGS sequence"/>
</dbReference>
<dbReference type="InterPro" id="IPR024078">
    <property type="entry name" value="LmbE-like_dom_sf"/>
</dbReference>
<feature type="transmembrane region" description="Helical" evidence="3">
    <location>
        <begin position="6"/>
        <end position="25"/>
    </location>
</feature>
<dbReference type="GO" id="GO:0000225">
    <property type="term" value="F:N-acetylglucosaminylphosphatidylinositol deacetylase activity"/>
    <property type="evidence" value="ECO:0007669"/>
    <property type="project" value="UniProtKB-EC"/>
</dbReference>
<sequence length="212" mass="24614">MNHITVKSITLLVVGIGYGLIHYYLNFKKKKLINLLTEGNICIVVAHPDDEIMFFLPTLKLLFNNKNKTEIFILSLSNGNYYGIGKVREKEFTKVWSYLGGHPNNYKIIDDPNMQDGWNPWNEQYVSKVLSKFCSKRNIKKILTFDEYGVSGHPNHISVYKGAQILAKSKNIQLFSLHSTNLIQKYLGVLSFPFIFHKRYHHICIEIYMSVH</sequence>
<evidence type="ECO:0000256" key="1">
    <source>
        <dbReference type="ARBA" id="ARBA00006066"/>
    </source>
</evidence>
<feature type="non-terminal residue" evidence="4">
    <location>
        <position position="212"/>
    </location>
</feature>
<protein>
    <recommendedName>
        <fullName evidence="2">N-acetylglucosaminylphosphatidylinositol deacetylase</fullName>
        <ecNumber evidence="2">3.5.1.89</ecNumber>
    </recommendedName>
</protein>
<dbReference type="Pfam" id="PF02585">
    <property type="entry name" value="PIG-L"/>
    <property type="match status" value="1"/>
</dbReference>
<dbReference type="EMBL" id="AABL01002147">
    <property type="protein sequence ID" value="EAA18581.1"/>
    <property type="molecule type" value="Genomic_DNA"/>
</dbReference>
<gene>
    <name evidence="4" type="ORF">PY06379</name>
</gene>
<evidence type="ECO:0000256" key="3">
    <source>
        <dbReference type="SAM" id="Phobius"/>
    </source>
</evidence>
<dbReference type="SUPFAM" id="SSF102588">
    <property type="entry name" value="LmbE-like"/>
    <property type="match status" value="1"/>
</dbReference>
<keyword evidence="5" id="KW-1185">Reference proteome</keyword>
<proteinExistence type="inferred from homology"/>
<name>Q7RAX0_PLAYO</name>
<dbReference type="InParanoid" id="Q7RAX0"/>
<keyword evidence="3" id="KW-0472">Membrane</keyword>
<dbReference type="AlphaFoldDB" id="Q7RAX0"/>
<organism evidence="4 5">
    <name type="scientific">Plasmodium yoelii yoelii</name>
    <dbReference type="NCBI Taxonomy" id="73239"/>
    <lineage>
        <taxon>Eukaryota</taxon>
        <taxon>Sar</taxon>
        <taxon>Alveolata</taxon>
        <taxon>Apicomplexa</taxon>
        <taxon>Aconoidasida</taxon>
        <taxon>Haemosporida</taxon>
        <taxon>Plasmodiidae</taxon>
        <taxon>Plasmodium</taxon>
        <taxon>Plasmodium (Vinckeia)</taxon>
    </lineage>
</organism>
<dbReference type="Gene3D" id="3.40.50.10320">
    <property type="entry name" value="LmbE-like"/>
    <property type="match status" value="1"/>
</dbReference>
<dbReference type="EC" id="3.5.1.89" evidence="2"/>
<dbReference type="STRING" id="73239.Q7RAX0"/>
<evidence type="ECO:0000313" key="5">
    <source>
        <dbReference type="Proteomes" id="UP000008553"/>
    </source>
</evidence>
<evidence type="ECO:0000256" key="2">
    <source>
        <dbReference type="ARBA" id="ARBA00012176"/>
    </source>
</evidence>
<evidence type="ECO:0000313" key="4">
    <source>
        <dbReference type="EMBL" id="EAA18581.1"/>
    </source>
</evidence>
<comment type="caution">
    <text evidence="4">The sequence shown here is derived from an EMBL/GenBank/DDBJ whole genome shotgun (WGS) entry which is preliminary data.</text>
</comment>
<comment type="similarity">
    <text evidence="1">Belongs to the PIGL family.</text>
</comment>
<dbReference type="GO" id="GO:0005783">
    <property type="term" value="C:endoplasmic reticulum"/>
    <property type="evidence" value="ECO:0007669"/>
    <property type="project" value="TreeGrafter"/>
</dbReference>
<accession>Q7RAX0</accession>
<dbReference type="InterPro" id="IPR003737">
    <property type="entry name" value="GlcNAc_PI_deacetylase-related"/>
</dbReference>
<keyword evidence="3" id="KW-1133">Transmembrane helix</keyword>
<dbReference type="GO" id="GO:0006506">
    <property type="term" value="P:GPI anchor biosynthetic process"/>
    <property type="evidence" value="ECO:0007669"/>
    <property type="project" value="UniProtKB-UniPathway"/>
</dbReference>
<dbReference type="PANTHER" id="PTHR12993:SF11">
    <property type="entry name" value="N-ACETYLGLUCOSAMINYL-PHOSPHATIDYLINOSITOL DE-N-ACETYLASE"/>
    <property type="match status" value="1"/>
</dbReference>
<dbReference type="UniPathway" id="UPA00196"/>
<dbReference type="FunCoup" id="Q7RAX0">
    <property type="interactions" value="284"/>
</dbReference>
<keyword evidence="3" id="KW-0812">Transmembrane</keyword>
<dbReference type="PaxDb" id="73239-Q7RAX0"/>